<feature type="transmembrane region" description="Helical" evidence="7">
    <location>
        <begin position="186"/>
        <end position="212"/>
    </location>
</feature>
<comment type="subcellular location">
    <subcellularLocation>
        <location evidence="1">Cell membrane</location>
        <topology evidence="1">Multi-pass membrane protein</topology>
    </subcellularLocation>
</comment>
<evidence type="ECO:0000313" key="9">
    <source>
        <dbReference type="EMBL" id="PWB08007.1"/>
    </source>
</evidence>
<dbReference type="RefSeq" id="WP_107035691.1">
    <property type="nucleotide sequence ID" value="NZ_CAOOBX010000018.1"/>
</dbReference>
<protein>
    <submittedName>
        <fullName evidence="9">Carbon starvation protein A</fullName>
    </submittedName>
</protein>
<feature type="transmembrane region" description="Helical" evidence="7">
    <location>
        <begin position="391"/>
        <end position="410"/>
    </location>
</feature>
<feature type="transmembrane region" description="Helical" evidence="7">
    <location>
        <begin position="160"/>
        <end position="179"/>
    </location>
</feature>
<evidence type="ECO:0000256" key="6">
    <source>
        <dbReference type="ARBA" id="ARBA00023136"/>
    </source>
</evidence>
<organism evidence="9 10">
    <name type="scientific">Paramuribaculum intestinale</name>
    <dbReference type="NCBI Taxonomy" id="2094151"/>
    <lineage>
        <taxon>Bacteria</taxon>
        <taxon>Pseudomonadati</taxon>
        <taxon>Bacteroidota</taxon>
        <taxon>Bacteroidia</taxon>
        <taxon>Bacteroidales</taxon>
        <taxon>Muribaculaceae</taxon>
        <taxon>Paramuribaculum</taxon>
    </lineage>
</organism>
<feature type="transmembrane region" description="Helical" evidence="7">
    <location>
        <begin position="232"/>
        <end position="248"/>
    </location>
</feature>
<reference evidence="10" key="1">
    <citation type="submission" date="2018-02" db="EMBL/GenBank/DDBJ databases">
        <authorList>
            <person name="Clavel T."/>
            <person name="Strowig T."/>
        </authorList>
    </citation>
    <scope>NUCLEOTIDE SEQUENCE [LARGE SCALE GENOMIC DNA]</scope>
    <source>
        <strain evidence="10">DSM 100764</strain>
    </source>
</reference>
<feature type="domain" description="CstA N-terminal" evidence="8">
    <location>
        <begin position="4"/>
        <end position="150"/>
    </location>
</feature>
<dbReference type="PANTHER" id="PTHR30252">
    <property type="entry name" value="INNER MEMBRANE PEPTIDE TRANSPORTER"/>
    <property type="match status" value="1"/>
</dbReference>
<evidence type="ECO:0000256" key="3">
    <source>
        <dbReference type="ARBA" id="ARBA00022475"/>
    </source>
</evidence>
<dbReference type="PANTHER" id="PTHR30252:SF4">
    <property type="entry name" value="CARBON STARVATION"/>
    <property type="match status" value="1"/>
</dbReference>
<dbReference type="EMBL" id="PUBV01000008">
    <property type="protein sequence ID" value="PWB08007.1"/>
    <property type="molecule type" value="Genomic_DNA"/>
</dbReference>
<gene>
    <name evidence="9" type="ORF">C5O25_05275</name>
</gene>
<proteinExistence type="inferred from homology"/>
<evidence type="ECO:0000256" key="5">
    <source>
        <dbReference type="ARBA" id="ARBA00022989"/>
    </source>
</evidence>
<feature type="transmembrane region" description="Helical" evidence="7">
    <location>
        <begin position="269"/>
        <end position="292"/>
    </location>
</feature>
<evidence type="ECO:0000259" key="8">
    <source>
        <dbReference type="Pfam" id="PF02554"/>
    </source>
</evidence>
<feature type="transmembrane region" description="Helical" evidence="7">
    <location>
        <begin position="417"/>
        <end position="437"/>
    </location>
</feature>
<evidence type="ECO:0000256" key="4">
    <source>
        <dbReference type="ARBA" id="ARBA00022692"/>
    </source>
</evidence>
<dbReference type="GO" id="GO:0009267">
    <property type="term" value="P:cellular response to starvation"/>
    <property type="evidence" value="ECO:0007669"/>
    <property type="project" value="InterPro"/>
</dbReference>
<dbReference type="InterPro" id="IPR051605">
    <property type="entry name" value="CstA"/>
</dbReference>
<evidence type="ECO:0000256" key="2">
    <source>
        <dbReference type="ARBA" id="ARBA00007755"/>
    </source>
</evidence>
<evidence type="ECO:0000256" key="1">
    <source>
        <dbReference type="ARBA" id="ARBA00004651"/>
    </source>
</evidence>
<feature type="transmembrane region" description="Helical" evidence="7">
    <location>
        <begin position="132"/>
        <end position="154"/>
    </location>
</feature>
<feature type="transmembrane region" description="Helical" evidence="7">
    <location>
        <begin position="80"/>
        <end position="98"/>
    </location>
</feature>
<comment type="caution">
    <text evidence="9">The sequence shown here is derived from an EMBL/GenBank/DDBJ whole genome shotgun (WGS) entry which is preliminary data.</text>
</comment>
<accession>A0A2V1IYE2</accession>
<feature type="transmembrane region" description="Helical" evidence="7">
    <location>
        <begin position="6"/>
        <end position="26"/>
    </location>
</feature>
<keyword evidence="10" id="KW-1185">Reference proteome</keyword>
<feature type="domain" description="CstA N-terminal" evidence="8">
    <location>
        <begin position="157"/>
        <end position="317"/>
    </location>
</feature>
<dbReference type="AlphaFoldDB" id="A0A2V1IYE2"/>
<keyword evidence="5 7" id="KW-1133">Transmembrane helix</keyword>
<sequence length="483" mass="52361">MTSFLIALAVLVGGYFIYGTLIDRLIGTDRNRPMPAYRLRDDVDYLPMPTWKVFLIQFLNIAGLGPIFGAIMGVMFGQAAFLWIVLGTIFAGAVHDFLSGVISIRMGGASLPEIVGHELGDGVKQVMRGFSVLLLLLVGAVFVLTPADILAGLTPDTLDRTVWIAVILGYYILATLLPIDKLIGNIYPLFGVALLFMAVGLLGCLLFGDFGIPIDFSAGFDNRMPDTEHHPVFPMMFVSIACGAISGFHATQSPMMARCLKNEKLARPIFYGAMVTEGIVALIWAAAAIAFAGGYEQLTAYMASHGNSAGALVSEISFSWLGTAGGILALLGVVAAPISTGDTAMRSARLIVADFMKLSQHTIWKRLLISLPLFAAVFALMMIDFNVLWRYFAWSNQTLAVFTLWAVTVYMARHRKAYIVSLLPAMFMTAVSVSYLLFARRPEGFGLDLTIATCAGVAVATVFALMFARYVRRLSHDTTSEPA</sequence>
<dbReference type="Pfam" id="PF02554">
    <property type="entry name" value="CstA"/>
    <property type="match status" value="2"/>
</dbReference>
<dbReference type="GeneID" id="93423890"/>
<name>A0A2V1IYE2_9BACT</name>
<dbReference type="GO" id="GO:0005886">
    <property type="term" value="C:plasma membrane"/>
    <property type="evidence" value="ECO:0007669"/>
    <property type="project" value="UniProtKB-SubCell"/>
</dbReference>
<feature type="transmembrane region" description="Helical" evidence="7">
    <location>
        <begin position="318"/>
        <end position="339"/>
    </location>
</feature>
<comment type="similarity">
    <text evidence="2">Belongs to the peptide transporter carbon starvation (CstA) (TC 2.A.114) family.</text>
</comment>
<evidence type="ECO:0000256" key="7">
    <source>
        <dbReference type="SAM" id="Phobius"/>
    </source>
</evidence>
<keyword evidence="6 7" id="KW-0472">Membrane</keyword>
<evidence type="ECO:0000313" key="10">
    <source>
        <dbReference type="Proteomes" id="UP000244925"/>
    </source>
</evidence>
<dbReference type="InterPro" id="IPR003706">
    <property type="entry name" value="CstA_N"/>
</dbReference>
<feature type="transmembrane region" description="Helical" evidence="7">
    <location>
        <begin position="53"/>
        <end position="74"/>
    </location>
</feature>
<feature type="transmembrane region" description="Helical" evidence="7">
    <location>
        <begin position="449"/>
        <end position="468"/>
    </location>
</feature>
<dbReference type="Proteomes" id="UP000244925">
    <property type="component" value="Unassembled WGS sequence"/>
</dbReference>
<keyword evidence="4 7" id="KW-0812">Transmembrane</keyword>
<feature type="transmembrane region" description="Helical" evidence="7">
    <location>
        <begin position="367"/>
        <end position="385"/>
    </location>
</feature>
<keyword evidence="3" id="KW-1003">Cell membrane</keyword>